<gene>
    <name evidence="2" type="ORF">EV201_1644</name>
</gene>
<organism evidence="2 3">
    <name type="scientific">Ancylomarina subtilis</name>
    <dbReference type="NCBI Taxonomy" id="1639035"/>
    <lineage>
        <taxon>Bacteria</taxon>
        <taxon>Pseudomonadati</taxon>
        <taxon>Bacteroidota</taxon>
        <taxon>Bacteroidia</taxon>
        <taxon>Marinilabiliales</taxon>
        <taxon>Marinifilaceae</taxon>
        <taxon>Ancylomarina</taxon>
    </lineage>
</organism>
<dbReference type="EMBL" id="SHKN01000001">
    <property type="protein sequence ID" value="RZT96988.1"/>
    <property type="molecule type" value="Genomic_DNA"/>
</dbReference>
<dbReference type="PROSITE" id="PS51257">
    <property type="entry name" value="PROKAR_LIPOPROTEIN"/>
    <property type="match status" value="1"/>
</dbReference>
<dbReference type="Proteomes" id="UP000293562">
    <property type="component" value="Unassembled WGS sequence"/>
</dbReference>
<keyword evidence="1" id="KW-0732">Signal</keyword>
<keyword evidence="3" id="KW-1185">Reference proteome</keyword>
<dbReference type="OrthoDB" id="1150854at2"/>
<evidence type="ECO:0000313" key="3">
    <source>
        <dbReference type="Proteomes" id="UP000293562"/>
    </source>
</evidence>
<feature type="chain" id="PRO_5020461666" evidence="1">
    <location>
        <begin position="20"/>
        <end position="474"/>
    </location>
</feature>
<dbReference type="Pfam" id="PF14135">
    <property type="entry name" value="DUF4302"/>
    <property type="match status" value="1"/>
</dbReference>
<proteinExistence type="predicted"/>
<reference evidence="2 3" key="1">
    <citation type="submission" date="2019-02" db="EMBL/GenBank/DDBJ databases">
        <title>Genomic Encyclopedia of Type Strains, Phase IV (KMG-IV): sequencing the most valuable type-strain genomes for metagenomic binning, comparative biology and taxonomic classification.</title>
        <authorList>
            <person name="Goeker M."/>
        </authorList>
    </citation>
    <scope>NUCLEOTIDE SEQUENCE [LARGE SCALE GENOMIC DNA]</scope>
    <source>
        <strain evidence="2 3">DSM 28825</strain>
    </source>
</reference>
<feature type="signal peptide" evidence="1">
    <location>
        <begin position="1"/>
        <end position="19"/>
    </location>
</feature>
<comment type="caution">
    <text evidence="2">The sequence shown here is derived from an EMBL/GenBank/DDBJ whole genome shotgun (WGS) entry which is preliminary data.</text>
</comment>
<name>A0A4Q7VLP7_9BACT</name>
<protein>
    <submittedName>
        <fullName evidence="2">Uncharacterized protein DUF4302</fullName>
    </submittedName>
</protein>
<evidence type="ECO:0000256" key="1">
    <source>
        <dbReference type="SAM" id="SignalP"/>
    </source>
</evidence>
<evidence type="ECO:0000313" key="2">
    <source>
        <dbReference type="EMBL" id="RZT96988.1"/>
    </source>
</evidence>
<dbReference type="AlphaFoldDB" id="A0A4Q7VLP7"/>
<dbReference type="InterPro" id="IPR025396">
    <property type="entry name" value="DUF4302"/>
</dbReference>
<accession>A0A4Q7VLP7</accession>
<sequence length="474" mass="53622">MKRLLIYVFAMLAIFSSCDDDFEYAFDKTPTERKAEANSELNRLLCESEFGWKTTMILNEDNLDNEKPILGDFFVFKFTKNEAADDGVVTISSRSGSADSEYAIGQQMGTTLSFVTPNPIFFWLVNPTSFPNNPNGYGAEMEYIFMKEDDGKLYFQGKAFENQLVLEKANEKDADVSVIAEASENFLESNSKNFFFLEITEGVANASAEAPLYVQITTPPYAQYFEESLKEMFYEFRYVVDGVRTRTNAAGYIFTNEGILFSDPLVIGQDSISKLVYNESNDEWMIADEGITGRILPADLPLIATPGIVDLFIDDFFSRDYCLMLDPWGCHGPLADIMNDHMYSYEAPRLNSVKIKNKYVSPEGQDLGAGVVFEQYDENYNKVSAFLPIKMIKEGENHIIFERNGDVVTEIDGAADKIANDAHLAKLFDLIFDEQGWMIGCDVITLDTGSVHYDCIFYNVAHPENQIEYMGSFW</sequence>
<dbReference type="RefSeq" id="WP_130307061.1">
    <property type="nucleotide sequence ID" value="NZ_SHKN01000001.1"/>
</dbReference>